<dbReference type="EMBL" id="FOUP01000006">
    <property type="protein sequence ID" value="SFN69070.1"/>
    <property type="molecule type" value="Genomic_DNA"/>
</dbReference>
<name>A0A1I5B379_9PSEU</name>
<dbReference type="OrthoDB" id="3320501at2"/>
<organism evidence="3 4">
    <name type="scientific">Saccharopolyspora antimicrobica</name>
    <dbReference type="NCBI Taxonomy" id="455193"/>
    <lineage>
        <taxon>Bacteria</taxon>
        <taxon>Bacillati</taxon>
        <taxon>Actinomycetota</taxon>
        <taxon>Actinomycetes</taxon>
        <taxon>Pseudonocardiales</taxon>
        <taxon>Pseudonocardiaceae</taxon>
        <taxon>Saccharopolyspora</taxon>
    </lineage>
</organism>
<evidence type="ECO:0000313" key="2">
    <source>
        <dbReference type="EMBL" id="RKT86451.1"/>
    </source>
</evidence>
<accession>A0A1I5B379</accession>
<dbReference type="Proteomes" id="UP000199398">
    <property type="component" value="Unassembled WGS sequence"/>
</dbReference>
<dbReference type="EMBL" id="RBXX01000002">
    <property type="protein sequence ID" value="RKT86451.1"/>
    <property type="molecule type" value="Genomic_DNA"/>
</dbReference>
<gene>
    <name evidence="2" type="ORF">ATL45_4825</name>
    <name evidence="3" type="ORF">SAMN05421805_10697</name>
</gene>
<reference evidence="3 4" key="1">
    <citation type="submission" date="2016-10" db="EMBL/GenBank/DDBJ databases">
        <authorList>
            <person name="de Groot N.N."/>
        </authorList>
    </citation>
    <scope>NUCLEOTIDE SEQUENCE [LARGE SCALE GENOMIC DNA]</scope>
    <source>
        <strain evidence="3 4">CPCC 201259</strain>
    </source>
</reference>
<dbReference type="RefSeq" id="WP_093153751.1">
    <property type="nucleotide sequence ID" value="NZ_FOUP01000006.1"/>
</dbReference>
<reference evidence="2 5" key="2">
    <citation type="submission" date="2018-10" db="EMBL/GenBank/DDBJ databases">
        <title>Sequencing the genomes of 1000 actinobacteria strains.</title>
        <authorList>
            <person name="Klenk H.-P."/>
        </authorList>
    </citation>
    <scope>NUCLEOTIDE SEQUENCE [LARGE SCALE GENOMIC DNA]</scope>
    <source>
        <strain evidence="2 5">DSM 45119</strain>
    </source>
</reference>
<evidence type="ECO:0000313" key="3">
    <source>
        <dbReference type="EMBL" id="SFN69070.1"/>
    </source>
</evidence>
<protein>
    <submittedName>
        <fullName evidence="3">Uncharacterized protein</fullName>
    </submittedName>
</protein>
<keyword evidence="5" id="KW-1185">Reference proteome</keyword>
<evidence type="ECO:0000313" key="5">
    <source>
        <dbReference type="Proteomes" id="UP000270697"/>
    </source>
</evidence>
<evidence type="ECO:0000256" key="1">
    <source>
        <dbReference type="SAM" id="MobiDB-lite"/>
    </source>
</evidence>
<dbReference type="Proteomes" id="UP000270697">
    <property type="component" value="Unassembled WGS sequence"/>
</dbReference>
<evidence type="ECO:0000313" key="4">
    <source>
        <dbReference type="Proteomes" id="UP000199398"/>
    </source>
</evidence>
<dbReference type="AlphaFoldDB" id="A0A1I5B379"/>
<feature type="compositionally biased region" description="Low complexity" evidence="1">
    <location>
        <begin position="485"/>
        <end position="495"/>
    </location>
</feature>
<dbReference type="STRING" id="455193.SAMN05421805_10697"/>
<proteinExistence type="predicted"/>
<feature type="region of interest" description="Disordered" evidence="1">
    <location>
        <begin position="459"/>
        <end position="579"/>
    </location>
</feature>
<sequence>MSARSPLTRRRRGAPELALAKHTVGNVLVVCPETKMTPEAQELAMSVAADAEHEMVVVDLPADVPIAAWDSVAELLPRRRRGVRLILGGRSREATALTGQWLSERIGRTVVAPDGAIFRGAGGTLFVHSGKSSGWVRFRPGRAPEWEAKRFPRPSWDSGVTEPVPTSSVGMADPIPGGVWIHAAARDAETGEHWSRLVRGMPCQPEVLTVVLGCPGTPPLSLDDVSRFWRQLDDQVRAKVRFVQYGPVRLPQGEALGQALADLLDERVICYTGMPVGSTTAPDVYTVCADGGLGWQSFAREVGYLPRTDPAFQEIPALLTHRIPVSGVEQVAPAVYWYTPDAVLEVVQSGLWVRPPEDAQNAAAVRAEPWSAEVSILAFDATDEKSAERMRLLALDVLARLDPATRVRVRLVPASDVGREAVRVAGPARGELVAEKPAPSADGSSVTDTVQLPAVSEEIRTGKPAPAVENPPDVGSPVEASLDTEAPVSAAGAGPAPAPPETGPASAMAIRLESSPVTTVDQPPAPRPADTAPAARSVPEPAPGPKPEPETAEVAEEPEKPAEARLQPVPEPAASALVADHGITEERAWLRRTLSRDFDTLSHSISRILSEHPGFQGTDGRSSADVLTDTVAVRLHLSERGEAIDQALRTGRNGPHVPFARCVVSGLTRLPSHRGATVFAASPTPQQWELYQGRRLVTDWSFIHALTEPSPDQRGEVDVLVWSMTARRTKLLEPGGADEVENRVVFVPGTSFKILDVAEPRSDGTRGRVLLRELAESEVDESGRVDARASLDELAITSLQRCVERWAAAQPRGAVGESAARRFGSLPGLVQRG</sequence>
<dbReference type="Gene3D" id="3.90.176.10">
    <property type="entry name" value="Toxin ADP-ribosyltransferase, Chain A, domain 1"/>
    <property type="match status" value="1"/>
</dbReference>